<dbReference type="InterPro" id="IPR000253">
    <property type="entry name" value="FHA_dom"/>
</dbReference>
<dbReference type="AlphaFoldDB" id="A5DJ59"/>
<protein>
    <recommendedName>
        <fullName evidence="2">FHA domain-containing protein</fullName>
    </recommendedName>
</protein>
<keyword evidence="4" id="KW-1185">Reference proteome</keyword>
<feature type="compositionally biased region" description="Basic and acidic residues" evidence="1">
    <location>
        <begin position="12"/>
        <end position="31"/>
    </location>
</feature>
<reference evidence="3 4" key="1">
    <citation type="journal article" date="2009" name="Nature">
        <title>Evolution of pathogenicity and sexual reproduction in eight Candida genomes.</title>
        <authorList>
            <person name="Butler G."/>
            <person name="Rasmussen M.D."/>
            <person name="Lin M.F."/>
            <person name="Santos M.A."/>
            <person name="Sakthikumar S."/>
            <person name="Munro C.A."/>
            <person name="Rheinbay E."/>
            <person name="Grabherr M."/>
            <person name="Forche A."/>
            <person name="Reedy J.L."/>
            <person name="Agrafioti I."/>
            <person name="Arnaud M.B."/>
            <person name="Bates S."/>
            <person name="Brown A.J."/>
            <person name="Brunke S."/>
            <person name="Costanzo M.C."/>
            <person name="Fitzpatrick D.A."/>
            <person name="de Groot P.W."/>
            <person name="Harris D."/>
            <person name="Hoyer L.L."/>
            <person name="Hube B."/>
            <person name="Klis F.M."/>
            <person name="Kodira C."/>
            <person name="Lennard N."/>
            <person name="Logue M.E."/>
            <person name="Martin R."/>
            <person name="Neiman A.M."/>
            <person name="Nikolaou E."/>
            <person name="Quail M.A."/>
            <person name="Quinn J."/>
            <person name="Santos M.C."/>
            <person name="Schmitzberger F.F."/>
            <person name="Sherlock G."/>
            <person name="Shah P."/>
            <person name="Silverstein K.A."/>
            <person name="Skrzypek M.S."/>
            <person name="Soll D."/>
            <person name="Staggs R."/>
            <person name="Stansfield I."/>
            <person name="Stumpf M.P."/>
            <person name="Sudbery P.E."/>
            <person name="Srikantha T."/>
            <person name="Zeng Q."/>
            <person name="Berman J."/>
            <person name="Berriman M."/>
            <person name="Heitman J."/>
            <person name="Gow N.A."/>
            <person name="Lorenz M.C."/>
            <person name="Birren B.W."/>
            <person name="Kellis M."/>
            <person name="Cuomo C.A."/>
        </authorList>
    </citation>
    <scope>NUCLEOTIDE SEQUENCE [LARGE SCALE GENOMIC DNA]</scope>
    <source>
        <strain evidence="4">ATCC 6260 / CBS 566 / DSM 6381 / JCM 1539 / NBRC 10279 / NRRL Y-324</strain>
    </source>
</reference>
<dbReference type="InterPro" id="IPR008984">
    <property type="entry name" value="SMAD_FHA_dom_sf"/>
</dbReference>
<sequence length="449" mass="50193">MSQFPPSSPLVDSRRELDHPFAPKRLFKESEPIYPTPHPSSTTGTSSPTRSRSVEPKNLIVKNKDFNVIDPQEAVLRVPLISGASHLTIGRSKQSSDFQLDSKNRTISRTHIKASYSEQQIVLQCLGFNGFAMRIPRPCLVFATNRKNDYILLENKGKVLDADRLEPATRKSVVLDANHTEFVVNRDETVTLPRLANILIEIRGSLVLLNPEDENETDEETPVLVQQQHQNQSAVAESTPVGTPLKPVPTTPAKSGFKITSEESTPLPAKSRASTPLGDITNLHKSSTSTPKTPNPNKKRRARSEEPQAKKKKKTTPSTIQDVDIDENSIKSLKNRAEIENVLTNHLAFSRLSSTPASFLLSISVLTGNLELIQLRTILHHVKCIGVIHREGKDAAGKPLEEEYYYMPENDDDKERPTLVQTIRGHGGLRACRRTHKQYFWKKPAPIKK</sequence>
<dbReference type="EMBL" id="CH408158">
    <property type="protein sequence ID" value="EDK39212.2"/>
    <property type="molecule type" value="Genomic_DNA"/>
</dbReference>
<dbReference type="InParanoid" id="A5DJ59"/>
<dbReference type="OrthoDB" id="5348546at2759"/>
<dbReference type="HOGENOM" id="CLU_027153_0_0_1"/>
<name>A5DJ59_PICGU</name>
<accession>A5DJ59</accession>
<evidence type="ECO:0000313" key="3">
    <source>
        <dbReference type="EMBL" id="EDK39212.2"/>
    </source>
</evidence>
<evidence type="ECO:0000256" key="1">
    <source>
        <dbReference type="SAM" id="MobiDB-lite"/>
    </source>
</evidence>
<proteinExistence type="predicted"/>
<dbReference type="FunCoup" id="A5DJ59">
    <property type="interactions" value="464"/>
</dbReference>
<feature type="compositionally biased region" description="Low complexity" evidence="1">
    <location>
        <begin position="39"/>
        <end position="51"/>
    </location>
</feature>
<gene>
    <name evidence="3" type="ORF">PGUG_03310</name>
</gene>
<dbReference type="KEGG" id="pgu:PGUG_03310"/>
<feature type="compositionally biased region" description="Polar residues" evidence="1">
    <location>
        <begin position="224"/>
        <end position="236"/>
    </location>
</feature>
<feature type="domain" description="FHA" evidence="2">
    <location>
        <begin position="87"/>
        <end position="138"/>
    </location>
</feature>
<dbReference type="Proteomes" id="UP000001997">
    <property type="component" value="Unassembled WGS sequence"/>
</dbReference>
<evidence type="ECO:0000313" key="4">
    <source>
        <dbReference type="Proteomes" id="UP000001997"/>
    </source>
</evidence>
<dbReference type="eggNOG" id="ENOG502RZJP">
    <property type="taxonomic scope" value="Eukaryota"/>
</dbReference>
<dbReference type="PROSITE" id="PS50006">
    <property type="entry name" value="FHA_DOMAIN"/>
    <property type="match status" value="1"/>
</dbReference>
<feature type="region of interest" description="Disordered" evidence="1">
    <location>
        <begin position="1"/>
        <end position="57"/>
    </location>
</feature>
<feature type="compositionally biased region" description="Polar residues" evidence="1">
    <location>
        <begin position="283"/>
        <end position="296"/>
    </location>
</feature>
<dbReference type="SUPFAM" id="SSF49879">
    <property type="entry name" value="SMAD/FHA domain"/>
    <property type="match status" value="1"/>
</dbReference>
<dbReference type="STRING" id="294746.A5DJ59"/>
<dbReference type="GeneID" id="5126134"/>
<organism evidence="3 4">
    <name type="scientific">Meyerozyma guilliermondii (strain ATCC 6260 / CBS 566 / DSM 6381 / JCM 1539 / NBRC 10279 / NRRL Y-324)</name>
    <name type="common">Yeast</name>
    <name type="synonym">Candida guilliermondii</name>
    <dbReference type="NCBI Taxonomy" id="294746"/>
    <lineage>
        <taxon>Eukaryota</taxon>
        <taxon>Fungi</taxon>
        <taxon>Dikarya</taxon>
        <taxon>Ascomycota</taxon>
        <taxon>Saccharomycotina</taxon>
        <taxon>Pichiomycetes</taxon>
        <taxon>Debaryomycetaceae</taxon>
        <taxon>Meyerozyma</taxon>
    </lineage>
</organism>
<dbReference type="RefSeq" id="XP_001483929.2">
    <property type="nucleotide sequence ID" value="XM_001483879.1"/>
</dbReference>
<feature type="region of interest" description="Disordered" evidence="1">
    <location>
        <begin position="213"/>
        <end position="323"/>
    </location>
</feature>
<evidence type="ECO:0000259" key="2">
    <source>
        <dbReference type="PROSITE" id="PS50006"/>
    </source>
</evidence>